<keyword evidence="3" id="KW-0677">Repeat</keyword>
<keyword evidence="9" id="KW-1185">Reference proteome</keyword>
<dbReference type="PROSITE" id="PS51450">
    <property type="entry name" value="LRR"/>
    <property type="match status" value="2"/>
</dbReference>
<comment type="caution">
    <text evidence="8">The sequence shown here is derived from an EMBL/GenBank/DDBJ whole genome shotgun (WGS) entry which is preliminary data.</text>
</comment>
<dbReference type="SUPFAM" id="SSF52058">
    <property type="entry name" value="L domain-like"/>
    <property type="match status" value="1"/>
</dbReference>
<evidence type="ECO:0000256" key="6">
    <source>
        <dbReference type="SAM" id="SignalP"/>
    </source>
</evidence>
<dbReference type="EMBL" id="JAUYZG010000016">
    <property type="protein sequence ID" value="KAK2886047.1"/>
    <property type="molecule type" value="Genomic_DNA"/>
</dbReference>
<feature type="compositionally biased region" description="Polar residues" evidence="4">
    <location>
        <begin position="381"/>
        <end position="400"/>
    </location>
</feature>
<evidence type="ECO:0000256" key="2">
    <source>
        <dbReference type="ARBA" id="ARBA00022729"/>
    </source>
</evidence>
<organism evidence="8 9">
    <name type="scientific">Cirrhinus molitorella</name>
    <name type="common">mud carp</name>
    <dbReference type="NCBI Taxonomy" id="172907"/>
    <lineage>
        <taxon>Eukaryota</taxon>
        <taxon>Metazoa</taxon>
        <taxon>Chordata</taxon>
        <taxon>Craniata</taxon>
        <taxon>Vertebrata</taxon>
        <taxon>Euteleostomi</taxon>
        <taxon>Actinopterygii</taxon>
        <taxon>Neopterygii</taxon>
        <taxon>Teleostei</taxon>
        <taxon>Ostariophysi</taxon>
        <taxon>Cypriniformes</taxon>
        <taxon>Cyprinidae</taxon>
        <taxon>Labeoninae</taxon>
        <taxon>Labeonini</taxon>
        <taxon>Cirrhinus</taxon>
    </lineage>
</organism>
<feature type="transmembrane region" description="Helical" evidence="5">
    <location>
        <begin position="498"/>
        <end position="523"/>
    </location>
</feature>
<sequence length="698" mass="78597">MKAPQTPAHRVFIMPSHSIITLVFLMMRCFLVTSSSCQSDRNKDHRPRVSCVSQGLTAVPDAIDTGTQVLVLTGNQFTSLSWSMYSGFTELHELDLSHNHISTLEPPGPVLEKLSVLRLSGNRLTGLGGLVFRGTPNLMEIYLDRNQIRSLHDGTFSELPRLEVIDLSQNKLPALPPRLLERVSSGGLKTFDLENNSVSLMPDRFFSSKPELPYVYLSHNPWLCSCAVSYLHSYLNDQEHNVYIHDGPNDIVPSADSVVCSGPPHLLKRPIIELEENDFCPPDLTYPPTPPIPMYPSIAYPSGDQDFGPPPVLLTTSVKPISTTQTPTAPYDSITDAHLNDSTNSWTSLEVYWVTETWTKIWYEFWTEYFTLTPMASPYLPSQHTTESNTWKTDTSQPTASPELPTTGPITAESQSQDQTEPETFRAMIVFDFDTTFGPIIGQSQHQSTIRTKLHTIMPQTEPPTARQVTLQAEPPTSVSPLRSDALEANGRLLPWCWWLFAGFALLCVLSALTSSLLFLWLLRNLVVYRWLKRHILAHSDSGGVALRAYRHTENTHKCENEDESVSFLPLEQIKDAQAVFRSVLFISRDEQHQMTENERNGSSEIQLVSDKERAAMVSGEVFRKTLCRVISREQEADGWMEEEEHWTNARYSLILKEERGHQREMQWLVGEWEIAEGGVACERSGSLIGQPSAVALE</sequence>
<accession>A0AA88PIV0</accession>
<dbReference type="SMART" id="SM00082">
    <property type="entry name" value="LRRCT"/>
    <property type="match status" value="1"/>
</dbReference>
<evidence type="ECO:0000259" key="7">
    <source>
        <dbReference type="SMART" id="SM00082"/>
    </source>
</evidence>
<keyword evidence="2 6" id="KW-0732">Signal</keyword>
<dbReference type="PRINTS" id="PR00019">
    <property type="entry name" value="LEURICHRPT"/>
</dbReference>
<dbReference type="Pfam" id="PF13855">
    <property type="entry name" value="LRR_8"/>
    <property type="match status" value="1"/>
</dbReference>
<dbReference type="PANTHER" id="PTHR24366:SF158">
    <property type="entry name" value="PLATELET GLYCOPROTEIN IB ALPHA CHAIN-LIKE-RELATED"/>
    <property type="match status" value="1"/>
</dbReference>
<dbReference type="SMART" id="SM00369">
    <property type="entry name" value="LRR_TYP"/>
    <property type="match status" value="5"/>
</dbReference>
<evidence type="ECO:0000256" key="4">
    <source>
        <dbReference type="SAM" id="MobiDB-lite"/>
    </source>
</evidence>
<dbReference type="InterPro" id="IPR000483">
    <property type="entry name" value="Cys-rich_flank_reg_C"/>
</dbReference>
<dbReference type="PANTHER" id="PTHR24366">
    <property type="entry name" value="IG(IMMUNOGLOBULIN) AND LRR(LEUCINE RICH REPEAT) DOMAINS"/>
    <property type="match status" value="1"/>
</dbReference>
<feature type="chain" id="PRO_5041673426" description="LRRCT domain-containing protein" evidence="6">
    <location>
        <begin position="35"/>
        <end position="698"/>
    </location>
</feature>
<protein>
    <recommendedName>
        <fullName evidence="7">LRRCT domain-containing protein</fullName>
    </recommendedName>
</protein>
<evidence type="ECO:0000256" key="5">
    <source>
        <dbReference type="SAM" id="Phobius"/>
    </source>
</evidence>
<reference evidence="8" key="1">
    <citation type="submission" date="2023-08" db="EMBL/GenBank/DDBJ databases">
        <title>Chromosome-level Genome Assembly of mud carp (Cirrhinus molitorella).</title>
        <authorList>
            <person name="Liu H."/>
        </authorList>
    </citation>
    <scope>NUCLEOTIDE SEQUENCE</scope>
    <source>
        <strain evidence="8">Prfri</strain>
        <tissue evidence="8">Muscle</tissue>
    </source>
</reference>
<feature type="domain" description="LRRCT" evidence="7">
    <location>
        <begin position="220"/>
        <end position="281"/>
    </location>
</feature>
<evidence type="ECO:0000313" key="9">
    <source>
        <dbReference type="Proteomes" id="UP001187343"/>
    </source>
</evidence>
<dbReference type="AlphaFoldDB" id="A0AA88PIV0"/>
<feature type="region of interest" description="Disordered" evidence="4">
    <location>
        <begin position="381"/>
        <end position="421"/>
    </location>
</feature>
<feature type="compositionally biased region" description="Polar residues" evidence="4">
    <location>
        <begin position="408"/>
        <end position="419"/>
    </location>
</feature>
<evidence type="ECO:0000313" key="8">
    <source>
        <dbReference type="EMBL" id="KAK2886047.1"/>
    </source>
</evidence>
<keyword evidence="5" id="KW-1133">Transmembrane helix</keyword>
<feature type="signal peptide" evidence="6">
    <location>
        <begin position="1"/>
        <end position="34"/>
    </location>
</feature>
<gene>
    <name evidence="8" type="ORF">Q8A67_016884</name>
</gene>
<dbReference type="InterPro" id="IPR003591">
    <property type="entry name" value="Leu-rich_rpt_typical-subtyp"/>
</dbReference>
<dbReference type="Proteomes" id="UP001187343">
    <property type="component" value="Unassembled WGS sequence"/>
</dbReference>
<dbReference type="Pfam" id="PF00560">
    <property type="entry name" value="LRR_1"/>
    <property type="match status" value="1"/>
</dbReference>
<dbReference type="InterPro" id="IPR032675">
    <property type="entry name" value="LRR_dom_sf"/>
</dbReference>
<keyword evidence="5" id="KW-0472">Membrane</keyword>
<evidence type="ECO:0000256" key="3">
    <source>
        <dbReference type="ARBA" id="ARBA00022737"/>
    </source>
</evidence>
<name>A0AA88PIV0_9TELE</name>
<dbReference type="InterPro" id="IPR001611">
    <property type="entry name" value="Leu-rich_rpt"/>
</dbReference>
<proteinExistence type="predicted"/>
<keyword evidence="5" id="KW-0812">Transmembrane</keyword>
<keyword evidence="1" id="KW-0433">Leucine-rich repeat</keyword>
<dbReference type="Gene3D" id="3.80.10.10">
    <property type="entry name" value="Ribonuclease Inhibitor"/>
    <property type="match status" value="2"/>
</dbReference>
<evidence type="ECO:0000256" key="1">
    <source>
        <dbReference type="ARBA" id="ARBA00022614"/>
    </source>
</evidence>